<gene>
    <name evidence="1" type="ORF">AULFYP135_01622</name>
</gene>
<reference evidence="1" key="1">
    <citation type="submission" date="2019-11" db="EMBL/GenBank/DDBJ databases">
        <authorList>
            <person name="Feng L."/>
        </authorList>
    </citation>
    <scope>NUCLEOTIDE SEQUENCE</scope>
    <source>
        <strain evidence="1">AundefinedLFYP135</strain>
    </source>
</reference>
<dbReference type="AlphaFoldDB" id="A0A6N2TWD8"/>
<sequence length="127" mass="13667">MAIGSLPTSKDIYIEINGKKLAVVQSYKARSTRESRTIEAFGSSEPVGTVGGRVKHILELSRVCLTGGLDDGIGFFDLSGFNVVVVKPDRKIIYSGCEWADITETAALGDVMVESVTVAAAKRMELR</sequence>
<dbReference type="EMBL" id="CACRSL010000003">
    <property type="protein sequence ID" value="VYT09587.1"/>
    <property type="molecule type" value="Genomic_DNA"/>
</dbReference>
<protein>
    <recommendedName>
        <fullName evidence="2">Phage tail tube protein</fullName>
    </recommendedName>
</protein>
<evidence type="ECO:0000313" key="1">
    <source>
        <dbReference type="EMBL" id="VYT09587.1"/>
    </source>
</evidence>
<organism evidence="1">
    <name type="scientific">uncultured Anaerotruncus sp</name>
    <dbReference type="NCBI Taxonomy" id="905011"/>
    <lineage>
        <taxon>Bacteria</taxon>
        <taxon>Bacillati</taxon>
        <taxon>Bacillota</taxon>
        <taxon>Clostridia</taxon>
        <taxon>Eubacteriales</taxon>
        <taxon>Oscillospiraceae</taxon>
        <taxon>Anaerotruncus</taxon>
        <taxon>environmental samples</taxon>
    </lineage>
</organism>
<evidence type="ECO:0008006" key="2">
    <source>
        <dbReference type="Google" id="ProtNLM"/>
    </source>
</evidence>
<proteinExistence type="predicted"/>
<name>A0A6N2TWD8_9FIRM</name>
<accession>A0A6N2TWD8</accession>